<dbReference type="GO" id="GO:0005886">
    <property type="term" value="C:plasma membrane"/>
    <property type="evidence" value="ECO:0007669"/>
    <property type="project" value="TreeGrafter"/>
</dbReference>
<dbReference type="Pfam" id="PF00905">
    <property type="entry name" value="Transpeptidase"/>
    <property type="match status" value="1"/>
</dbReference>
<dbReference type="InterPro" id="IPR050515">
    <property type="entry name" value="Beta-lactam/transpept"/>
</dbReference>
<accession>A0A919EBL6</accession>
<dbReference type="Gene3D" id="3.40.710.10">
    <property type="entry name" value="DD-peptidase/beta-lactamase superfamily"/>
    <property type="match status" value="1"/>
</dbReference>
<dbReference type="RefSeq" id="WP_190128563.1">
    <property type="nucleotide sequence ID" value="NZ_BNBD01000002.1"/>
</dbReference>
<reference evidence="2" key="2">
    <citation type="submission" date="2020-09" db="EMBL/GenBank/DDBJ databases">
        <authorList>
            <person name="Sun Q."/>
            <person name="Ohkuma M."/>
        </authorList>
    </citation>
    <scope>NUCLEOTIDE SEQUENCE</scope>
    <source>
        <strain evidence="2">JCM 4059</strain>
    </source>
</reference>
<feature type="domain" description="Penicillin-binding protein transpeptidase" evidence="1">
    <location>
        <begin position="28"/>
        <end position="149"/>
    </location>
</feature>
<evidence type="ECO:0000313" key="2">
    <source>
        <dbReference type="EMBL" id="GHF34290.1"/>
    </source>
</evidence>
<organism evidence="2 3">
    <name type="scientific">Streptomyces mashuensis</name>
    <dbReference type="NCBI Taxonomy" id="33904"/>
    <lineage>
        <taxon>Bacteria</taxon>
        <taxon>Bacillati</taxon>
        <taxon>Actinomycetota</taxon>
        <taxon>Actinomycetes</taxon>
        <taxon>Kitasatosporales</taxon>
        <taxon>Streptomycetaceae</taxon>
        <taxon>Streptomyces</taxon>
    </lineage>
</organism>
<evidence type="ECO:0000313" key="3">
    <source>
        <dbReference type="Proteomes" id="UP000638313"/>
    </source>
</evidence>
<dbReference type="InterPro" id="IPR001460">
    <property type="entry name" value="PCN-bd_Tpept"/>
</dbReference>
<name>A0A919EBL6_9ACTN</name>
<keyword evidence="3" id="KW-1185">Reference proteome</keyword>
<comment type="caution">
    <text evidence="2">The sequence shown here is derived from an EMBL/GenBank/DDBJ whole genome shotgun (WGS) entry which is preliminary data.</text>
</comment>
<proteinExistence type="predicted"/>
<dbReference type="Proteomes" id="UP000638313">
    <property type="component" value="Unassembled WGS sequence"/>
</dbReference>
<dbReference type="AlphaFoldDB" id="A0A919EBL6"/>
<sequence length="199" mass="20201">MVVVAAALEKGVYASVDAPAHGGEGACEHVSVRQALAQGCDEVFAVMEAEVGREAVRTTAEAFGFEEAGLRVPVPVAKSTYGPEGATATPLQMARVMAVVGNGGRQVGPRLVDRVVHADGSVEKPPPATSTGRQAVTPHTAEQLASVLNAGTLTSSTDKGTWSLALTRGKDGRLLAVAVRTDDAAADATARTVTGLTAG</sequence>
<evidence type="ECO:0000259" key="1">
    <source>
        <dbReference type="Pfam" id="PF00905"/>
    </source>
</evidence>
<dbReference type="GO" id="GO:0071972">
    <property type="term" value="F:peptidoglycan L,D-transpeptidase activity"/>
    <property type="evidence" value="ECO:0007669"/>
    <property type="project" value="TreeGrafter"/>
</dbReference>
<dbReference type="InterPro" id="IPR012338">
    <property type="entry name" value="Beta-lactam/transpept-like"/>
</dbReference>
<dbReference type="EMBL" id="BNBD01000002">
    <property type="protein sequence ID" value="GHF34290.1"/>
    <property type="molecule type" value="Genomic_DNA"/>
</dbReference>
<dbReference type="SUPFAM" id="SSF56601">
    <property type="entry name" value="beta-lactamase/transpeptidase-like"/>
    <property type="match status" value="1"/>
</dbReference>
<dbReference type="PANTHER" id="PTHR30627">
    <property type="entry name" value="PEPTIDOGLYCAN D,D-TRANSPEPTIDASE"/>
    <property type="match status" value="1"/>
</dbReference>
<gene>
    <name evidence="2" type="ORF">GCM10010218_14300</name>
</gene>
<dbReference type="PANTHER" id="PTHR30627:SF24">
    <property type="entry name" value="PENICILLIN-BINDING PROTEIN 4B"/>
    <property type="match status" value="1"/>
</dbReference>
<dbReference type="GO" id="GO:0071555">
    <property type="term" value="P:cell wall organization"/>
    <property type="evidence" value="ECO:0007669"/>
    <property type="project" value="TreeGrafter"/>
</dbReference>
<reference evidence="2" key="1">
    <citation type="journal article" date="2014" name="Int. J. Syst. Evol. Microbiol.">
        <title>Complete genome sequence of Corynebacterium casei LMG S-19264T (=DSM 44701T), isolated from a smear-ripened cheese.</title>
        <authorList>
            <consortium name="US DOE Joint Genome Institute (JGI-PGF)"/>
            <person name="Walter F."/>
            <person name="Albersmeier A."/>
            <person name="Kalinowski J."/>
            <person name="Ruckert C."/>
        </authorList>
    </citation>
    <scope>NUCLEOTIDE SEQUENCE</scope>
    <source>
        <strain evidence="2">JCM 4059</strain>
    </source>
</reference>
<protein>
    <recommendedName>
        <fullName evidence="1">Penicillin-binding protein transpeptidase domain-containing protein</fullName>
    </recommendedName>
</protein>
<dbReference type="GO" id="GO:0008658">
    <property type="term" value="F:penicillin binding"/>
    <property type="evidence" value="ECO:0007669"/>
    <property type="project" value="InterPro"/>
</dbReference>